<evidence type="ECO:0000256" key="2">
    <source>
        <dbReference type="ARBA" id="ARBA00022679"/>
    </source>
</evidence>
<accession>A0A543EWH5</accession>
<dbReference type="InterPro" id="IPR029028">
    <property type="entry name" value="Alpha/beta_knot_MTases"/>
</dbReference>
<gene>
    <name evidence="4" type="ORF">FB390_6016</name>
</gene>
<sequence>MSAARVRTRPELRKQRRQRAHGCWNHLIAAPLWPKHSANLGTLLRTCDAVGACLAVPRRPWVPDALNQGNTLRHRQCVHWVDGRVDRWLARQRAGGSAVVGVELTDESIRLADLPTARKRTVMVLGHELDGIPPEGLELLDVAVEIPMVGTGHSLNVAVAGSLVLYKLAGLC</sequence>
<comment type="caution">
    <text evidence="4">The sequence shown here is derived from an EMBL/GenBank/DDBJ whole genome shotgun (WGS) entry which is preliminary data.</text>
</comment>
<name>A0A543EWH5_9NOCA</name>
<dbReference type="Proteomes" id="UP000316331">
    <property type="component" value="Unassembled WGS sequence"/>
</dbReference>
<dbReference type="Gene3D" id="3.40.1280.10">
    <property type="match status" value="1"/>
</dbReference>
<proteinExistence type="predicted"/>
<evidence type="ECO:0000256" key="1">
    <source>
        <dbReference type="ARBA" id="ARBA00022603"/>
    </source>
</evidence>
<keyword evidence="5" id="KW-1185">Reference proteome</keyword>
<dbReference type="GO" id="GO:0003723">
    <property type="term" value="F:RNA binding"/>
    <property type="evidence" value="ECO:0007669"/>
    <property type="project" value="InterPro"/>
</dbReference>
<dbReference type="GO" id="GO:0030488">
    <property type="term" value="P:tRNA methylation"/>
    <property type="evidence" value="ECO:0007669"/>
    <property type="project" value="TreeGrafter"/>
</dbReference>
<evidence type="ECO:0000313" key="5">
    <source>
        <dbReference type="Proteomes" id="UP000316331"/>
    </source>
</evidence>
<dbReference type="InterPro" id="IPR001537">
    <property type="entry name" value="SpoU_MeTrfase"/>
</dbReference>
<dbReference type="Pfam" id="PF00588">
    <property type="entry name" value="SpoU_methylase"/>
    <property type="match status" value="1"/>
</dbReference>
<reference evidence="4 5" key="1">
    <citation type="submission" date="2019-06" db="EMBL/GenBank/DDBJ databases">
        <title>Sequencing the genomes of 1000 actinobacteria strains.</title>
        <authorList>
            <person name="Klenk H.-P."/>
        </authorList>
    </citation>
    <scope>NUCLEOTIDE SEQUENCE [LARGE SCALE GENOMIC DNA]</scope>
    <source>
        <strain evidence="4 5">DSM 103495</strain>
    </source>
</reference>
<dbReference type="OrthoDB" id="9785673at2"/>
<dbReference type="InterPro" id="IPR029026">
    <property type="entry name" value="tRNA_m1G_MTases_N"/>
</dbReference>
<dbReference type="RefSeq" id="WP_141812489.1">
    <property type="nucleotide sequence ID" value="NZ_VFPG01000002.1"/>
</dbReference>
<keyword evidence="2" id="KW-0808">Transferase</keyword>
<dbReference type="PANTHER" id="PTHR12029:SF11">
    <property type="entry name" value="METHYLTRANSFERASE TARBP1-RELATED"/>
    <property type="match status" value="1"/>
</dbReference>
<organism evidence="4 5">
    <name type="scientific">Nocardia bhagyanarayanae</name>
    <dbReference type="NCBI Taxonomy" id="1215925"/>
    <lineage>
        <taxon>Bacteria</taxon>
        <taxon>Bacillati</taxon>
        <taxon>Actinomycetota</taxon>
        <taxon>Actinomycetes</taxon>
        <taxon>Mycobacteriales</taxon>
        <taxon>Nocardiaceae</taxon>
        <taxon>Nocardia</taxon>
    </lineage>
</organism>
<evidence type="ECO:0000259" key="3">
    <source>
        <dbReference type="Pfam" id="PF00588"/>
    </source>
</evidence>
<keyword evidence="1 4" id="KW-0489">Methyltransferase</keyword>
<dbReference type="PANTHER" id="PTHR12029">
    <property type="entry name" value="RNA METHYLTRANSFERASE"/>
    <property type="match status" value="1"/>
</dbReference>
<dbReference type="GO" id="GO:0016423">
    <property type="term" value="F:tRNA (guanine) methyltransferase activity"/>
    <property type="evidence" value="ECO:0007669"/>
    <property type="project" value="TreeGrafter"/>
</dbReference>
<protein>
    <submittedName>
        <fullName evidence="4">SpoU rRNA methylase family protein</fullName>
    </submittedName>
</protein>
<dbReference type="AlphaFoldDB" id="A0A543EWH5"/>
<dbReference type="EMBL" id="VFPG01000002">
    <property type="protein sequence ID" value="TQM25849.1"/>
    <property type="molecule type" value="Genomic_DNA"/>
</dbReference>
<evidence type="ECO:0000313" key="4">
    <source>
        <dbReference type="EMBL" id="TQM25849.1"/>
    </source>
</evidence>
<feature type="domain" description="tRNA/rRNA methyltransferase SpoU type" evidence="3">
    <location>
        <begin position="34"/>
        <end position="166"/>
    </location>
</feature>
<dbReference type="InterPro" id="IPR045330">
    <property type="entry name" value="TRM3/TARBP1"/>
</dbReference>
<dbReference type="SUPFAM" id="SSF75217">
    <property type="entry name" value="alpha/beta knot"/>
    <property type="match status" value="1"/>
</dbReference>